<name>A0A484G6L4_COLOR</name>
<reference evidence="3" key="1">
    <citation type="journal article" date="2013" name="New Phytol.">
        <title>Comparative genomic and transcriptomic analyses reveal the hemibiotrophic stage shift of Colletotrichum fungi.</title>
        <authorList>
            <person name="Gan P."/>
            <person name="Ikeda K."/>
            <person name="Irieda H."/>
            <person name="Narusaka M."/>
            <person name="O'Connell R.J."/>
            <person name="Narusaka Y."/>
            <person name="Takano Y."/>
            <person name="Kubo Y."/>
            <person name="Shirasu K."/>
        </authorList>
    </citation>
    <scope>NUCLEOTIDE SEQUENCE [LARGE SCALE GENOMIC DNA]</scope>
    <source>
        <strain evidence="3">104-T / ATCC 96160 / CBS 514.97 / LARS 414 / MAFF 240422</strain>
    </source>
</reference>
<protein>
    <submittedName>
        <fullName evidence="2">Uncharacterized protein</fullName>
    </submittedName>
</protein>
<evidence type="ECO:0000313" key="3">
    <source>
        <dbReference type="Proteomes" id="UP000014480"/>
    </source>
</evidence>
<feature type="region of interest" description="Disordered" evidence="1">
    <location>
        <begin position="1"/>
        <end position="26"/>
    </location>
</feature>
<comment type="caution">
    <text evidence="2">The sequence shown here is derived from an EMBL/GenBank/DDBJ whole genome shotgun (WGS) entry which is preliminary data.</text>
</comment>
<sequence>MHNTFLPLAAPRPLPAPQTFKEPQVKDGCHSATSCVHSTPPSLTQPLQGVDSVRSTCTVDRTSSMSLGGFSTLRPSMAAPLLSTWHGRQALSVRRPTVHGNGVP</sequence>
<organism evidence="2 3">
    <name type="scientific">Colletotrichum orbiculare (strain 104-T / ATCC 96160 / CBS 514.97 / LARS 414 / MAFF 240422)</name>
    <name type="common">Cucumber anthracnose fungus</name>
    <name type="synonym">Colletotrichum lagenarium</name>
    <dbReference type="NCBI Taxonomy" id="1213857"/>
    <lineage>
        <taxon>Eukaryota</taxon>
        <taxon>Fungi</taxon>
        <taxon>Dikarya</taxon>
        <taxon>Ascomycota</taxon>
        <taxon>Pezizomycotina</taxon>
        <taxon>Sordariomycetes</taxon>
        <taxon>Hypocreomycetidae</taxon>
        <taxon>Glomerellales</taxon>
        <taxon>Glomerellaceae</taxon>
        <taxon>Colletotrichum</taxon>
        <taxon>Colletotrichum orbiculare species complex</taxon>
    </lineage>
</organism>
<gene>
    <name evidence="2" type="ORF">Cob_v000637</name>
</gene>
<dbReference type="Proteomes" id="UP000014480">
    <property type="component" value="Unassembled WGS sequence"/>
</dbReference>
<reference evidence="3" key="2">
    <citation type="journal article" date="2019" name="Mol. Plant Microbe Interact.">
        <title>Genome sequence resources for four phytopathogenic fungi from the Colletotrichum orbiculare species complex.</title>
        <authorList>
            <person name="Gan P."/>
            <person name="Tsushima A."/>
            <person name="Narusaka M."/>
            <person name="Narusaka Y."/>
            <person name="Takano Y."/>
            <person name="Kubo Y."/>
            <person name="Shirasu K."/>
        </authorList>
    </citation>
    <scope>GENOME REANNOTATION</scope>
    <source>
        <strain evidence="3">104-T / ATCC 96160 / CBS 514.97 / LARS 414 / MAFF 240422</strain>
    </source>
</reference>
<proteinExistence type="predicted"/>
<evidence type="ECO:0000313" key="2">
    <source>
        <dbReference type="EMBL" id="TDZ25808.1"/>
    </source>
</evidence>
<evidence type="ECO:0000256" key="1">
    <source>
        <dbReference type="SAM" id="MobiDB-lite"/>
    </source>
</evidence>
<accession>A0A484G6L4</accession>
<dbReference type="EMBL" id="AMCV02000001">
    <property type="protein sequence ID" value="TDZ25808.1"/>
    <property type="molecule type" value="Genomic_DNA"/>
</dbReference>
<dbReference type="AlphaFoldDB" id="A0A484G6L4"/>
<keyword evidence="3" id="KW-1185">Reference proteome</keyword>